<keyword evidence="2" id="KW-0132">Cell division</keyword>
<keyword evidence="7" id="KW-1185">Reference proteome</keyword>
<name>A0AAU9NZK9_9ASTR</name>
<comment type="caution">
    <text evidence="6">The sequence shown here is derived from an EMBL/GenBank/DDBJ whole genome shotgun (WGS) entry which is preliminary data.</text>
</comment>
<evidence type="ECO:0000256" key="2">
    <source>
        <dbReference type="ARBA" id="ARBA00022618"/>
    </source>
</evidence>
<evidence type="ECO:0000256" key="3">
    <source>
        <dbReference type="ARBA" id="ARBA00023127"/>
    </source>
</evidence>
<accession>A0AAU9NZK9</accession>
<organism evidence="6 7">
    <name type="scientific">Lactuca virosa</name>
    <dbReference type="NCBI Taxonomy" id="75947"/>
    <lineage>
        <taxon>Eukaryota</taxon>
        <taxon>Viridiplantae</taxon>
        <taxon>Streptophyta</taxon>
        <taxon>Embryophyta</taxon>
        <taxon>Tracheophyta</taxon>
        <taxon>Spermatophyta</taxon>
        <taxon>Magnoliopsida</taxon>
        <taxon>eudicotyledons</taxon>
        <taxon>Gunneridae</taxon>
        <taxon>Pentapetalae</taxon>
        <taxon>asterids</taxon>
        <taxon>campanulids</taxon>
        <taxon>Asterales</taxon>
        <taxon>Asteraceae</taxon>
        <taxon>Cichorioideae</taxon>
        <taxon>Cichorieae</taxon>
        <taxon>Lactucinae</taxon>
        <taxon>Lactuca</taxon>
    </lineage>
</organism>
<gene>
    <name evidence="6" type="ORF">LVIROSA_LOCUS29194</name>
</gene>
<comment type="similarity">
    <text evidence="1">Belongs to the cyclin family. Cyclin AB subfamily.</text>
</comment>
<dbReference type="GO" id="GO:0005829">
    <property type="term" value="C:cytosol"/>
    <property type="evidence" value="ECO:0007669"/>
    <property type="project" value="UniProtKB-ARBA"/>
</dbReference>
<sequence>MSLTSTLTARSKAAHCPKQPNVVDIDAQDVDNELDNVDYVKDIYEFYKLVENETIVHDYIHTQPKMAEKKRASLIDWLIEAHNAFDLMNETLYLTVNIVDSLLVSKIFANRELTCVGVVAMLIASKICRNVDKSNGVWFCGNLE</sequence>
<dbReference type="SUPFAM" id="SSF47954">
    <property type="entry name" value="Cyclin-like"/>
    <property type="match status" value="1"/>
</dbReference>
<dbReference type="Pfam" id="PF00134">
    <property type="entry name" value="Cyclin_N"/>
    <property type="match status" value="1"/>
</dbReference>
<feature type="domain" description="Cyclin N-terminal" evidence="5">
    <location>
        <begin position="42"/>
        <end position="127"/>
    </location>
</feature>
<evidence type="ECO:0000313" key="7">
    <source>
        <dbReference type="Proteomes" id="UP001157418"/>
    </source>
</evidence>
<dbReference type="PANTHER" id="PTHR10177">
    <property type="entry name" value="CYCLINS"/>
    <property type="match status" value="1"/>
</dbReference>
<evidence type="ECO:0000256" key="4">
    <source>
        <dbReference type="ARBA" id="ARBA00023306"/>
    </source>
</evidence>
<dbReference type="AlphaFoldDB" id="A0AAU9NZK9"/>
<keyword evidence="4" id="KW-0131">Cell cycle</keyword>
<proteinExistence type="inferred from homology"/>
<dbReference type="InterPro" id="IPR006671">
    <property type="entry name" value="Cyclin_N"/>
</dbReference>
<evidence type="ECO:0000313" key="6">
    <source>
        <dbReference type="EMBL" id="CAH1443269.1"/>
    </source>
</evidence>
<dbReference type="Gene3D" id="1.10.472.10">
    <property type="entry name" value="Cyclin-like"/>
    <property type="match status" value="2"/>
</dbReference>
<reference evidence="6 7" key="1">
    <citation type="submission" date="2022-01" db="EMBL/GenBank/DDBJ databases">
        <authorList>
            <person name="Xiong W."/>
            <person name="Schranz E."/>
        </authorList>
    </citation>
    <scope>NUCLEOTIDE SEQUENCE [LARGE SCALE GENOMIC DNA]</scope>
</reference>
<evidence type="ECO:0000256" key="1">
    <source>
        <dbReference type="ARBA" id="ARBA00006955"/>
    </source>
</evidence>
<dbReference type="InterPro" id="IPR036915">
    <property type="entry name" value="Cyclin-like_sf"/>
</dbReference>
<dbReference type="InterPro" id="IPR039361">
    <property type="entry name" value="Cyclin"/>
</dbReference>
<dbReference type="Proteomes" id="UP001157418">
    <property type="component" value="Unassembled WGS sequence"/>
</dbReference>
<dbReference type="FunFam" id="1.10.472.10:FF:000198">
    <property type="entry name" value="G2/mitotic-specific cyclin-B1"/>
    <property type="match status" value="1"/>
</dbReference>
<keyword evidence="3" id="KW-0195">Cyclin</keyword>
<dbReference type="EMBL" id="CAKMRJ010005412">
    <property type="protein sequence ID" value="CAH1443269.1"/>
    <property type="molecule type" value="Genomic_DNA"/>
</dbReference>
<evidence type="ECO:0000259" key="5">
    <source>
        <dbReference type="Pfam" id="PF00134"/>
    </source>
</evidence>
<dbReference type="GO" id="GO:0051301">
    <property type="term" value="P:cell division"/>
    <property type="evidence" value="ECO:0007669"/>
    <property type="project" value="UniProtKB-KW"/>
</dbReference>
<protein>
    <recommendedName>
        <fullName evidence="5">Cyclin N-terminal domain-containing protein</fullName>
    </recommendedName>
</protein>